<evidence type="ECO:0000313" key="3">
    <source>
        <dbReference type="Proteomes" id="UP000663859"/>
    </source>
</evidence>
<dbReference type="EMBL" id="CAJNOB010000001">
    <property type="protein sequence ID" value="CAF0689310.1"/>
    <property type="molecule type" value="Genomic_DNA"/>
</dbReference>
<dbReference type="Pfam" id="PF13460">
    <property type="entry name" value="NAD_binding_10"/>
    <property type="match status" value="1"/>
</dbReference>
<dbReference type="RefSeq" id="WP_174581663.1">
    <property type="nucleotide sequence ID" value="NZ_CAJNOB010000001.1"/>
</dbReference>
<reference evidence="2" key="1">
    <citation type="submission" date="2021-02" db="EMBL/GenBank/DDBJ databases">
        <authorList>
            <person name="Cremers G."/>
            <person name="Picone N."/>
        </authorList>
    </citation>
    <scope>NUCLEOTIDE SEQUENCE</scope>
    <source>
        <strain evidence="2">PQ17</strain>
    </source>
</reference>
<name>A0A8J2FMM5_9BACT</name>
<sequence>MQTVLVTGGTGFVGRNLVPRLRQAGFEVRIFTRYRDKGQALQSQYGCAFFEGSPYDLSRLAKACEGASAVIHLVGAVTETPQAPFEDVHTRLTRLVVEAACQKGVRRFLHVSALGARPYSLCRYYRSKWQAEQCVQASPLDWTILRPSVIFGKGDRFTTRIAQLVESFSASLLLKTLPLPGGGVSFLQPVAVWDVAEVCLRALGHPDAIGRTLVVAGPQRLSLRAIVEEIFAAVGVPSQTPRSSPLAATLRRWSEALGGVVLAVAGSGLLGVSPSLAFPSILLGLSFLLHATCDPTWLLPPVPWPVSYAAAWLAERCVGPRLLSVSELCVLEEGSWGDPTPTAELLGIHWTPFSEGIRRYLPL</sequence>
<organism evidence="2 3">
    <name type="scientific">Candidatus Methylacidithermus pantelleriae</name>
    <dbReference type="NCBI Taxonomy" id="2744239"/>
    <lineage>
        <taxon>Bacteria</taxon>
        <taxon>Pseudomonadati</taxon>
        <taxon>Verrucomicrobiota</taxon>
        <taxon>Methylacidiphilae</taxon>
        <taxon>Methylacidiphilales</taxon>
        <taxon>Methylacidiphilaceae</taxon>
        <taxon>Candidatus Methylacidithermus</taxon>
    </lineage>
</organism>
<dbReference type="GO" id="GO:0044877">
    <property type="term" value="F:protein-containing complex binding"/>
    <property type="evidence" value="ECO:0007669"/>
    <property type="project" value="TreeGrafter"/>
</dbReference>
<dbReference type="PANTHER" id="PTHR12126:SF11">
    <property type="entry name" value="NADH DEHYDROGENASE [UBIQUINONE] 1 ALPHA SUBCOMPLEX SUBUNIT 9, MITOCHONDRIAL"/>
    <property type="match status" value="1"/>
</dbReference>
<dbReference type="InterPro" id="IPR036291">
    <property type="entry name" value="NAD(P)-bd_dom_sf"/>
</dbReference>
<evidence type="ECO:0000313" key="2">
    <source>
        <dbReference type="EMBL" id="CAF0689310.1"/>
    </source>
</evidence>
<dbReference type="SUPFAM" id="SSF51735">
    <property type="entry name" value="NAD(P)-binding Rossmann-fold domains"/>
    <property type="match status" value="1"/>
</dbReference>
<dbReference type="Gene3D" id="3.40.50.720">
    <property type="entry name" value="NAD(P)-binding Rossmann-like Domain"/>
    <property type="match status" value="1"/>
</dbReference>
<accession>A0A8J2FMM5</accession>
<protein>
    <submittedName>
        <fullName evidence="2">Putative NAD(P)-bd_dom domain-containing protein</fullName>
    </submittedName>
</protein>
<comment type="caution">
    <text evidence="2">The sequence shown here is derived from an EMBL/GenBank/DDBJ whole genome shotgun (WGS) entry which is preliminary data.</text>
</comment>
<dbReference type="InterPro" id="IPR016040">
    <property type="entry name" value="NAD(P)-bd_dom"/>
</dbReference>
<dbReference type="AlphaFoldDB" id="A0A8J2FMM5"/>
<feature type="domain" description="NAD(P)-binding" evidence="1">
    <location>
        <begin position="8"/>
        <end position="161"/>
    </location>
</feature>
<gene>
    <name evidence="2" type="ORF">MPNT_10180</name>
</gene>
<dbReference type="Proteomes" id="UP000663859">
    <property type="component" value="Unassembled WGS sequence"/>
</dbReference>
<keyword evidence="3" id="KW-1185">Reference proteome</keyword>
<dbReference type="InterPro" id="IPR051207">
    <property type="entry name" value="ComplexI_NDUFA9_subunit"/>
</dbReference>
<proteinExistence type="predicted"/>
<dbReference type="PANTHER" id="PTHR12126">
    <property type="entry name" value="NADH-UBIQUINONE OXIDOREDUCTASE 39 KDA SUBUNIT-RELATED"/>
    <property type="match status" value="1"/>
</dbReference>
<evidence type="ECO:0000259" key="1">
    <source>
        <dbReference type="Pfam" id="PF13460"/>
    </source>
</evidence>